<dbReference type="Pfam" id="PF12071">
    <property type="entry name" value="DUF3551"/>
    <property type="match status" value="1"/>
</dbReference>
<organism evidence="2 3">
    <name type="scientific">Bradyrhizobium japonicum</name>
    <dbReference type="NCBI Taxonomy" id="375"/>
    <lineage>
        <taxon>Bacteria</taxon>
        <taxon>Pseudomonadati</taxon>
        <taxon>Pseudomonadota</taxon>
        <taxon>Alphaproteobacteria</taxon>
        <taxon>Hyphomicrobiales</taxon>
        <taxon>Nitrobacteraceae</taxon>
        <taxon>Bradyrhizobium</taxon>
    </lineage>
</organism>
<feature type="signal peptide" evidence="1">
    <location>
        <begin position="1"/>
        <end position="27"/>
    </location>
</feature>
<gene>
    <name evidence="2" type="ORF">BKD09_28935</name>
</gene>
<dbReference type="Proteomes" id="UP000181962">
    <property type="component" value="Chromosome"/>
</dbReference>
<proteinExistence type="predicted"/>
<evidence type="ECO:0000313" key="3">
    <source>
        <dbReference type="Proteomes" id="UP000181962"/>
    </source>
</evidence>
<sequence>MRSIRNAILLVAGLPGVALLATAPVRAQTYDPRYPVCIEIYTIDGSSIDCSFTSIAQCAATASGQSAQCYANPYALRSRPPGPGPSPPRRNR</sequence>
<evidence type="ECO:0008006" key="4">
    <source>
        <dbReference type="Google" id="ProtNLM"/>
    </source>
</evidence>
<evidence type="ECO:0000256" key="1">
    <source>
        <dbReference type="SAM" id="SignalP"/>
    </source>
</evidence>
<dbReference type="InterPro" id="IPR021937">
    <property type="entry name" value="DUF3551"/>
</dbReference>
<dbReference type="RefSeq" id="WP_071917488.1">
    <property type="nucleotide sequence ID" value="NZ_CP017637.1"/>
</dbReference>
<feature type="chain" id="PRO_5013335435" description="DUF3551 domain-containing protein" evidence="1">
    <location>
        <begin position="28"/>
        <end position="92"/>
    </location>
</feature>
<accession>A0A1L3FGC8</accession>
<dbReference type="OrthoDB" id="8229016at2"/>
<dbReference type="EMBL" id="CP017637">
    <property type="protein sequence ID" value="APG12367.1"/>
    <property type="molecule type" value="Genomic_DNA"/>
</dbReference>
<reference evidence="2 3" key="1">
    <citation type="submission" date="2016-11" db="EMBL/GenBank/DDBJ databases">
        <title>Complete Genome Sequence of Bradyrhizobium sp. strain J5, an isolated from soybean nodule in Hokkaido.</title>
        <authorList>
            <person name="Kanehara K."/>
        </authorList>
    </citation>
    <scope>NUCLEOTIDE SEQUENCE [LARGE SCALE GENOMIC DNA]</scope>
    <source>
        <strain evidence="2 3">J5</strain>
    </source>
</reference>
<keyword evidence="1" id="KW-0732">Signal</keyword>
<evidence type="ECO:0000313" key="2">
    <source>
        <dbReference type="EMBL" id="APG12367.1"/>
    </source>
</evidence>
<protein>
    <recommendedName>
        <fullName evidence="4">DUF3551 domain-containing protein</fullName>
    </recommendedName>
</protein>
<dbReference type="AlphaFoldDB" id="A0A1L3FGC8"/>
<name>A0A1L3FGC8_BRAJP</name>